<dbReference type="RefSeq" id="WP_174627742.1">
    <property type="nucleotide sequence ID" value="NZ_CADCXN010000132.1"/>
</dbReference>
<feature type="transmembrane region" description="Helical" evidence="1">
    <location>
        <begin position="103"/>
        <end position="124"/>
    </location>
</feature>
<feature type="transmembrane region" description="Helical" evidence="1">
    <location>
        <begin position="223"/>
        <end position="240"/>
    </location>
</feature>
<evidence type="ECO:0000259" key="2">
    <source>
        <dbReference type="Pfam" id="PF13386"/>
    </source>
</evidence>
<gene>
    <name evidence="3" type="ORF">METHB2_970012</name>
</gene>
<keyword evidence="4" id="KW-1185">Reference proteome</keyword>
<reference evidence="3 4" key="1">
    <citation type="submission" date="2020-02" db="EMBL/GenBank/DDBJ databases">
        <authorList>
            <person name="Hogendoorn C."/>
        </authorList>
    </citation>
    <scope>NUCLEOTIDE SEQUENCE [LARGE SCALE GENOMIC DNA]</scope>
    <source>
        <strain evidence="3">METHB21</strain>
    </source>
</reference>
<feature type="transmembrane region" description="Helical" evidence="1">
    <location>
        <begin position="193"/>
        <end position="211"/>
    </location>
</feature>
<evidence type="ECO:0000313" key="3">
    <source>
        <dbReference type="EMBL" id="CAA9893059.1"/>
    </source>
</evidence>
<keyword evidence="1" id="KW-0812">Transmembrane</keyword>
<dbReference type="InterPro" id="IPR039447">
    <property type="entry name" value="UreH-like_TM_dom"/>
</dbReference>
<keyword evidence="1" id="KW-1133">Transmembrane helix</keyword>
<evidence type="ECO:0000256" key="1">
    <source>
        <dbReference type="SAM" id="Phobius"/>
    </source>
</evidence>
<feature type="transmembrane region" description="Helical" evidence="1">
    <location>
        <begin position="159"/>
        <end position="181"/>
    </location>
</feature>
<dbReference type="AlphaFoldDB" id="A0A8S0Y777"/>
<accession>A0A8S0Y777</accession>
<comment type="caution">
    <text evidence="3">The sequence shown here is derived from an EMBL/GenBank/DDBJ whole genome shotgun (WGS) entry which is preliminary data.</text>
</comment>
<name>A0A8S0Y777_9GAMM</name>
<feature type="domain" description="Urease accessory protein UreH-like transmembrane" evidence="2">
    <location>
        <begin position="38"/>
        <end position="236"/>
    </location>
</feature>
<organism evidence="3 4">
    <name type="scientific">Candidatus Methylobacter favarea</name>
    <dbReference type="NCBI Taxonomy" id="2707345"/>
    <lineage>
        <taxon>Bacteria</taxon>
        <taxon>Pseudomonadati</taxon>
        <taxon>Pseudomonadota</taxon>
        <taxon>Gammaproteobacteria</taxon>
        <taxon>Methylococcales</taxon>
        <taxon>Methylococcaceae</taxon>
        <taxon>Methylobacter</taxon>
    </lineage>
</organism>
<keyword evidence="1" id="KW-0472">Membrane</keyword>
<dbReference type="Pfam" id="PF13386">
    <property type="entry name" value="DsbD_2"/>
    <property type="match status" value="1"/>
</dbReference>
<dbReference type="EMBL" id="CADCXN010000132">
    <property type="protein sequence ID" value="CAA9893059.1"/>
    <property type="molecule type" value="Genomic_DNA"/>
</dbReference>
<protein>
    <submittedName>
        <fullName evidence="3">Heavy metal transport/detoxification protein</fullName>
    </submittedName>
</protein>
<feature type="transmembrane region" description="Helical" evidence="1">
    <location>
        <begin position="36"/>
        <end position="60"/>
    </location>
</feature>
<proteinExistence type="predicted"/>
<dbReference type="Proteomes" id="UP000494216">
    <property type="component" value="Unassembled WGS sequence"/>
</dbReference>
<feature type="transmembrane region" description="Helical" evidence="1">
    <location>
        <begin position="72"/>
        <end position="97"/>
    </location>
</feature>
<sequence length="261" mass="27537">MVSLGLAGIAALIVVGALLTQGRPHIPHFDQGVSYGLLFVTGLLTGFHCIGMCGGFVIGYTARESEQTSPSYVMAHLMYGIGKTLSYAAMGAAFGLLGSFVTFTPYLCGVAQLGAGIFLILFGLNNLTHLRFFRLFSLRMPSFLSRFVFVESKKNNSPFVIGLLTGLMNGCGPLQAIYVLAAGTGSMVEGAKMLLVFGAGTLPVLLGFGAMTSLISHKLSQRLIALSGLIVIALGLMMFNKGLMLTGSGYDLQSLSQSIKN</sequence>
<dbReference type="PANTHER" id="PTHR42208:SF1">
    <property type="entry name" value="HEAVY METAL TRANSPORTER"/>
    <property type="match status" value="1"/>
</dbReference>
<dbReference type="PANTHER" id="PTHR42208">
    <property type="entry name" value="HEAVY METAL TRANSPORTER-RELATED"/>
    <property type="match status" value="1"/>
</dbReference>
<evidence type="ECO:0000313" key="4">
    <source>
        <dbReference type="Proteomes" id="UP000494216"/>
    </source>
</evidence>